<dbReference type="GO" id="GO:0005829">
    <property type="term" value="C:cytosol"/>
    <property type="evidence" value="ECO:0007669"/>
    <property type="project" value="TreeGrafter"/>
</dbReference>
<reference evidence="2" key="1">
    <citation type="submission" date="2019-10" db="EMBL/GenBank/DDBJ databases">
        <authorList>
            <consortium name="DOE Joint Genome Institute"/>
            <person name="Kuo A."/>
            <person name="Miyauchi S."/>
            <person name="Kiss E."/>
            <person name="Drula E."/>
            <person name="Kohler A."/>
            <person name="Sanchez-Garcia M."/>
            <person name="Andreopoulos B."/>
            <person name="Barry K.W."/>
            <person name="Bonito G."/>
            <person name="Buee M."/>
            <person name="Carver A."/>
            <person name="Chen C."/>
            <person name="Cichocki N."/>
            <person name="Clum A."/>
            <person name="Culley D."/>
            <person name="Crous P.W."/>
            <person name="Fauchery L."/>
            <person name="Girlanda M."/>
            <person name="Hayes R."/>
            <person name="Keri Z."/>
            <person name="LaButti K."/>
            <person name="Lipzen A."/>
            <person name="Lombard V."/>
            <person name="Magnuson J."/>
            <person name="Maillard F."/>
            <person name="Morin E."/>
            <person name="Murat C."/>
            <person name="Nolan M."/>
            <person name="Ohm R."/>
            <person name="Pangilinan J."/>
            <person name="Pereira M."/>
            <person name="Perotto S."/>
            <person name="Peter M."/>
            <person name="Riley R."/>
            <person name="Sitrit Y."/>
            <person name="Stielow B."/>
            <person name="Szollosi G."/>
            <person name="Zifcakova L."/>
            <person name="Stursova M."/>
            <person name="Spatafora J.W."/>
            <person name="Tedersoo L."/>
            <person name="Vaario L.-M."/>
            <person name="Yamada A."/>
            <person name="Yan M."/>
            <person name="Wang P."/>
            <person name="Xu J."/>
            <person name="Bruns T."/>
            <person name="Baldrian P."/>
            <person name="Vilgalys R."/>
            <person name="Henrissat B."/>
            <person name="Grigoriev I.V."/>
            <person name="Hibbett D."/>
            <person name="Nagy L.G."/>
            <person name="Martin F.M."/>
        </authorList>
    </citation>
    <scope>NUCLEOTIDE SEQUENCE</scope>
    <source>
        <strain evidence="2">BED1</strain>
    </source>
</reference>
<name>A0AAD4BE09_BOLED</name>
<evidence type="ECO:0000313" key="2">
    <source>
        <dbReference type="EMBL" id="KAF8421717.1"/>
    </source>
</evidence>
<keyword evidence="1" id="KW-0677">Repeat</keyword>
<evidence type="ECO:0000313" key="3">
    <source>
        <dbReference type="Proteomes" id="UP001194468"/>
    </source>
</evidence>
<reference evidence="2" key="2">
    <citation type="journal article" date="2020" name="Nat. Commun.">
        <title>Large-scale genome sequencing of mycorrhizal fungi provides insights into the early evolution of symbiotic traits.</title>
        <authorList>
            <person name="Miyauchi S."/>
            <person name="Kiss E."/>
            <person name="Kuo A."/>
            <person name="Drula E."/>
            <person name="Kohler A."/>
            <person name="Sanchez-Garcia M."/>
            <person name="Morin E."/>
            <person name="Andreopoulos B."/>
            <person name="Barry K.W."/>
            <person name="Bonito G."/>
            <person name="Buee M."/>
            <person name="Carver A."/>
            <person name="Chen C."/>
            <person name="Cichocki N."/>
            <person name="Clum A."/>
            <person name="Culley D."/>
            <person name="Crous P.W."/>
            <person name="Fauchery L."/>
            <person name="Girlanda M."/>
            <person name="Hayes R.D."/>
            <person name="Keri Z."/>
            <person name="LaButti K."/>
            <person name="Lipzen A."/>
            <person name="Lombard V."/>
            <person name="Magnuson J."/>
            <person name="Maillard F."/>
            <person name="Murat C."/>
            <person name="Nolan M."/>
            <person name="Ohm R.A."/>
            <person name="Pangilinan J."/>
            <person name="Pereira M.F."/>
            <person name="Perotto S."/>
            <person name="Peter M."/>
            <person name="Pfister S."/>
            <person name="Riley R."/>
            <person name="Sitrit Y."/>
            <person name="Stielow J.B."/>
            <person name="Szollosi G."/>
            <person name="Zifcakova L."/>
            <person name="Stursova M."/>
            <person name="Spatafora J.W."/>
            <person name="Tedersoo L."/>
            <person name="Vaario L.M."/>
            <person name="Yamada A."/>
            <person name="Yan M."/>
            <person name="Wang P."/>
            <person name="Xu J."/>
            <person name="Bruns T."/>
            <person name="Baldrian P."/>
            <person name="Vilgalys R."/>
            <person name="Dunand C."/>
            <person name="Henrissat B."/>
            <person name="Grigoriev I.V."/>
            <person name="Hibbett D."/>
            <person name="Nagy L.G."/>
            <person name="Martin F.M."/>
        </authorList>
    </citation>
    <scope>NUCLEOTIDE SEQUENCE</scope>
    <source>
        <strain evidence="2">BED1</strain>
    </source>
</reference>
<organism evidence="2 3">
    <name type="scientific">Boletus edulis BED1</name>
    <dbReference type="NCBI Taxonomy" id="1328754"/>
    <lineage>
        <taxon>Eukaryota</taxon>
        <taxon>Fungi</taxon>
        <taxon>Dikarya</taxon>
        <taxon>Basidiomycota</taxon>
        <taxon>Agaricomycotina</taxon>
        <taxon>Agaricomycetes</taxon>
        <taxon>Agaricomycetidae</taxon>
        <taxon>Boletales</taxon>
        <taxon>Boletineae</taxon>
        <taxon>Boletaceae</taxon>
        <taxon>Boletoideae</taxon>
        <taxon>Boletus</taxon>
    </lineage>
</organism>
<keyword evidence="3" id="KW-1185">Reference proteome</keyword>
<protein>
    <submittedName>
        <fullName evidence="2">Uncharacterized protein</fullName>
    </submittedName>
</protein>
<dbReference type="GO" id="GO:0019887">
    <property type="term" value="F:protein kinase regulator activity"/>
    <property type="evidence" value="ECO:0007669"/>
    <property type="project" value="TreeGrafter"/>
</dbReference>
<evidence type="ECO:0000256" key="1">
    <source>
        <dbReference type="ARBA" id="ARBA00022737"/>
    </source>
</evidence>
<sequence length="110" mass="11724">MLHAGAAVIDYHGASQLAGLLSTFETGDQIKEAVVILFGRAARHARILGIVDRLVDALQTPAEQVQMTVSDCLVPLVTLMGEDRSGQLIDGLFKTLFDAPKYAARSRGSG</sequence>
<dbReference type="PANTHER" id="PTHR23346">
    <property type="entry name" value="TRANSLATIONAL ACTIVATOR GCN1-RELATED"/>
    <property type="match status" value="1"/>
</dbReference>
<dbReference type="AlphaFoldDB" id="A0AAD4BE09"/>
<dbReference type="GO" id="GO:0006417">
    <property type="term" value="P:regulation of translation"/>
    <property type="evidence" value="ECO:0007669"/>
    <property type="project" value="TreeGrafter"/>
</dbReference>
<gene>
    <name evidence="2" type="ORF">L210DRAFT_3572547</name>
</gene>
<dbReference type="EMBL" id="WHUW01000138">
    <property type="protein sequence ID" value="KAF8421717.1"/>
    <property type="molecule type" value="Genomic_DNA"/>
</dbReference>
<dbReference type="Proteomes" id="UP001194468">
    <property type="component" value="Unassembled WGS sequence"/>
</dbReference>
<accession>A0AAD4BE09</accession>
<comment type="caution">
    <text evidence="2">The sequence shown here is derived from an EMBL/GenBank/DDBJ whole genome shotgun (WGS) entry which is preliminary data.</text>
</comment>
<dbReference type="GO" id="GO:0034198">
    <property type="term" value="P:cellular response to amino acid starvation"/>
    <property type="evidence" value="ECO:0007669"/>
    <property type="project" value="TreeGrafter"/>
</dbReference>
<proteinExistence type="predicted"/>
<dbReference type="PANTHER" id="PTHR23346:SF7">
    <property type="entry name" value="STALLED RIBOSOME SENSOR GCN1"/>
    <property type="match status" value="1"/>
</dbReference>